<protein>
    <submittedName>
        <fullName evidence="1">Uncharacterized protein</fullName>
    </submittedName>
</protein>
<dbReference type="EMBL" id="WWEO01000044">
    <property type="protein sequence ID" value="NCD71524.1"/>
    <property type="molecule type" value="Genomic_DNA"/>
</dbReference>
<gene>
    <name evidence="1" type="ORF">GSY63_19315</name>
</gene>
<comment type="caution">
    <text evidence="1">The sequence shown here is derived from an EMBL/GenBank/DDBJ whole genome shotgun (WGS) entry which is preliminary data.</text>
</comment>
<reference evidence="1" key="1">
    <citation type="submission" date="2020-01" db="EMBL/GenBank/DDBJ databases">
        <authorList>
            <person name="Seo Y.L."/>
        </authorList>
    </citation>
    <scope>NUCLEOTIDE SEQUENCE</scope>
    <source>
        <strain evidence="1">R11</strain>
    </source>
</reference>
<evidence type="ECO:0000313" key="1">
    <source>
        <dbReference type="EMBL" id="NCD71524.1"/>
    </source>
</evidence>
<proteinExistence type="predicted"/>
<dbReference type="Proteomes" id="UP000638732">
    <property type="component" value="Unassembled WGS sequence"/>
</dbReference>
<reference evidence="1" key="2">
    <citation type="submission" date="2020-10" db="EMBL/GenBank/DDBJ databases">
        <title>Mucilaginibacter sp. nov., isolated from soil.</title>
        <authorList>
            <person name="Jeon C.O."/>
        </authorList>
    </citation>
    <scope>NUCLEOTIDE SEQUENCE</scope>
    <source>
        <strain evidence="1">R11</strain>
    </source>
</reference>
<keyword evidence="2" id="KW-1185">Reference proteome</keyword>
<dbReference type="RefSeq" id="WP_166587471.1">
    <property type="nucleotide sequence ID" value="NZ_WWEO01000044.1"/>
</dbReference>
<sequence length="54" mass="5977">MKTSKNSTVSKLVNRFDSELKSILLADLKAMKQTKNQLIDKIAQTVQGNRLSAA</sequence>
<accession>A0A965ZI58</accession>
<evidence type="ECO:0000313" key="2">
    <source>
        <dbReference type="Proteomes" id="UP000638732"/>
    </source>
</evidence>
<dbReference type="AlphaFoldDB" id="A0A965ZI58"/>
<organism evidence="1 2">
    <name type="scientific">Mucilaginibacter agri</name>
    <dbReference type="NCBI Taxonomy" id="2695265"/>
    <lineage>
        <taxon>Bacteria</taxon>
        <taxon>Pseudomonadati</taxon>
        <taxon>Bacteroidota</taxon>
        <taxon>Sphingobacteriia</taxon>
        <taxon>Sphingobacteriales</taxon>
        <taxon>Sphingobacteriaceae</taxon>
        <taxon>Mucilaginibacter</taxon>
    </lineage>
</organism>
<name>A0A965ZI58_9SPHI</name>